<feature type="compositionally biased region" description="Polar residues" evidence="1">
    <location>
        <begin position="1"/>
        <end position="11"/>
    </location>
</feature>
<feature type="region of interest" description="Disordered" evidence="1">
    <location>
        <begin position="1"/>
        <end position="90"/>
    </location>
</feature>
<dbReference type="InterPro" id="IPR036128">
    <property type="entry name" value="Plus3-like_sf"/>
</dbReference>
<sequence length="358" mass="41520">MSSFKRITRSSTRPKHDDADTENDNENDHMSEDENPEDNEDEGELYQSEGEDGEELEVDEEDNEEVDEELTKPSKKPTPKQRAEKTMTKKEMKTLYRTREEVIQYRDTPTFRRSVIGFFVKVVSGKDEYIAQVKDVTLSDKVIKITGALRSPFTLTVESPSYTGSRMVTLAEISNTSFSNSNYDTYIKDATNNNFNILKSKDARVQARILQTLEEYKPTEEEEKEAQIVSHMVYGTKIEAEDVKLKKGKDNEEETVGEKSAKTNAMEIEEPERKDLYECKINEEIIREMEESIKMCNEMENHMIYDEKEHDKVVDVCNDFFKTFKMPETPILYQQQVVVSCEKDPKSGMTEDVLNKYL</sequence>
<reference evidence="3 4" key="1">
    <citation type="submission" date="2012-10" db="EMBL/GenBank/DDBJ databases">
        <authorList>
            <person name="Zafar N."/>
            <person name="Inman J."/>
            <person name="Hall N."/>
            <person name="Lorenzi H."/>
            <person name="Caler E."/>
        </authorList>
    </citation>
    <scope>NUCLEOTIDE SEQUENCE [LARGE SCALE GENOMIC DNA]</scope>
    <source>
        <strain evidence="3 4">IP1</strain>
    </source>
</reference>
<dbReference type="SUPFAM" id="SSF159042">
    <property type="entry name" value="Plus3-like"/>
    <property type="match status" value="1"/>
</dbReference>
<protein>
    <recommendedName>
        <fullName evidence="2">Plus3 domain-containing protein</fullName>
    </recommendedName>
</protein>
<dbReference type="Proteomes" id="UP000014680">
    <property type="component" value="Unassembled WGS sequence"/>
</dbReference>
<evidence type="ECO:0000259" key="2">
    <source>
        <dbReference type="PROSITE" id="PS51360"/>
    </source>
</evidence>
<dbReference type="PROSITE" id="PS51360">
    <property type="entry name" value="PLUS3"/>
    <property type="match status" value="1"/>
</dbReference>
<dbReference type="GeneID" id="14885629"/>
<keyword evidence="4" id="KW-1185">Reference proteome</keyword>
<dbReference type="GO" id="GO:0003677">
    <property type="term" value="F:DNA binding"/>
    <property type="evidence" value="ECO:0007669"/>
    <property type="project" value="InterPro"/>
</dbReference>
<dbReference type="AlphaFoldDB" id="A0A0A1TYR0"/>
<evidence type="ECO:0000256" key="1">
    <source>
        <dbReference type="SAM" id="MobiDB-lite"/>
    </source>
</evidence>
<feature type="compositionally biased region" description="Basic and acidic residues" evidence="1">
    <location>
        <begin position="81"/>
        <end position="90"/>
    </location>
</feature>
<dbReference type="Pfam" id="PF03126">
    <property type="entry name" value="Plus-3"/>
    <property type="match status" value="1"/>
</dbReference>
<gene>
    <name evidence="3" type="ORF">EIN_091990</name>
</gene>
<feature type="compositionally biased region" description="Acidic residues" evidence="1">
    <location>
        <begin position="33"/>
        <end position="68"/>
    </location>
</feature>
<dbReference type="OMA" id="CNEMENH"/>
<dbReference type="RefSeq" id="XP_004185980.1">
    <property type="nucleotide sequence ID" value="XM_004185932.1"/>
</dbReference>
<dbReference type="VEuPathDB" id="AmoebaDB:EIN_091990"/>
<name>A0A0A1TYR0_ENTIV</name>
<feature type="domain" description="Plus3" evidence="2">
    <location>
        <begin position="86"/>
        <end position="215"/>
    </location>
</feature>
<dbReference type="Gene3D" id="3.90.70.200">
    <property type="entry name" value="Plus-3 domain"/>
    <property type="match status" value="1"/>
</dbReference>
<evidence type="ECO:0000313" key="3">
    <source>
        <dbReference type="EMBL" id="ELP86634.1"/>
    </source>
</evidence>
<dbReference type="KEGG" id="eiv:EIN_091990"/>
<evidence type="ECO:0000313" key="4">
    <source>
        <dbReference type="Proteomes" id="UP000014680"/>
    </source>
</evidence>
<proteinExistence type="predicted"/>
<accession>A0A0A1TYR0</accession>
<dbReference type="InterPro" id="IPR004343">
    <property type="entry name" value="Plus-3_dom"/>
</dbReference>
<dbReference type="EMBL" id="KB206946">
    <property type="protein sequence ID" value="ELP86634.1"/>
    <property type="molecule type" value="Genomic_DNA"/>
</dbReference>
<organism evidence="3 4">
    <name type="scientific">Entamoeba invadens IP1</name>
    <dbReference type="NCBI Taxonomy" id="370355"/>
    <lineage>
        <taxon>Eukaryota</taxon>
        <taxon>Amoebozoa</taxon>
        <taxon>Evosea</taxon>
        <taxon>Archamoebae</taxon>
        <taxon>Mastigamoebida</taxon>
        <taxon>Entamoebidae</taxon>
        <taxon>Entamoeba</taxon>
    </lineage>
</organism>